<keyword evidence="1" id="KW-0808">Transferase</keyword>
<dbReference type="Pfam" id="PF00365">
    <property type="entry name" value="PFK"/>
    <property type="match status" value="1"/>
</dbReference>
<dbReference type="InterPro" id="IPR000023">
    <property type="entry name" value="Phosphofructokinase_dom"/>
</dbReference>
<reference evidence="8" key="1">
    <citation type="submission" date="2016-05" db="EMBL/GenBank/DDBJ databases">
        <title>Comparative genomics of biotechnologically important yeasts.</title>
        <authorList>
            <consortium name="DOE Joint Genome Institute"/>
            <person name="Riley R."/>
            <person name="Haridas S."/>
            <person name="Wolfe K.H."/>
            <person name="Lopes M.R."/>
            <person name="Hittinger C.T."/>
            <person name="Goker M."/>
            <person name="Salamov A."/>
            <person name="Wisecaver J."/>
            <person name="Long T.M."/>
            <person name="Aerts A.L."/>
            <person name="Barry K."/>
            <person name="Choi C."/>
            <person name="Clum A."/>
            <person name="Coughlan A.Y."/>
            <person name="Deshpande S."/>
            <person name="Douglass A.P."/>
            <person name="Hanson S.J."/>
            <person name="Klenk H.-P."/>
            <person name="Labutti K."/>
            <person name="Lapidus A."/>
            <person name="Lindquist E."/>
            <person name="Lipzen A."/>
            <person name="Meier-Kolthoff J.P."/>
            <person name="Ohm R.A."/>
            <person name="Otillar R.P."/>
            <person name="Pangilinan J."/>
            <person name="Peng Y."/>
            <person name="Rokas A."/>
            <person name="Rosa C.A."/>
            <person name="Scheuner C."/>
            <person name="Sibirny A.A."/>
            <person name="Slot J.C."/>
            <person name="Stielow J.B."/>
            <person name="Sun H."/>
            <person name="Kurtzman C.P."/>
            <person name="Blackwell M."/>
            <person name="Grigoriev I.V."/>
            <person name="Jeffries T.W."/>
        </authorList>
    </citation>
    <scope>NUCLEOTIDE SEQUENCE [LARGE SCALE GENOMIC DNA]</scope>
    <source>
        <strain evidence="8">DSM 1968</strain>
    </source>
</reference>
<dbReference type="PANTHER" id="PTHR13697">
    <property type="entry name" value="PHOSPHOFRUCTOKINASE"/>
    <property type="match status" value="1"/>
</dbReference>
<dbReference type="GO" id="GO:0070095">
    <property type="term" value="F:fructose-6-phosphate binding"/>
    <property type="evidence" value="ECO:0007669"/>
    <property type="project" value="TreeGrafter"/>
</dbReference>
<evidence type="ECO:0000256" key="5">
    <source>
        <dbReference type="ARBA" id="ARBA00048070"/>
    </source>
</evidence>
<proteinExistence type="predicted"/>
<dbReference type="GO" id="GO:0061621">
    <property type="term" value="P:canonical glycolysis"/>
    <property type="evidence" value="ECO:0007669"/>
    <property type="project" value="TreeGrafter"/>
</dbReference>
<dbReference type="RefSeq" id="XP_020045989.1">
    <property type="nucleotide sequence ID" value="XM_020194681.1"/>
</dbReference>
<protein>
    <recommendedName>
        <fullName evidence="6">Phosphofructokinase domain-containing protein</fullName>
    </recommendedName>
</protein>
<evidence type="ECO:0000256" key="1">
    <source>
        <dbReference type="ARBA" id="ARBA00022679"/>
    </source>
</evidence>
<name>A0A1D2VDM0_9ASCO</name>
<evidence type="ECO:0000256" key="3">
    <source>
        <dbReference type="ARBA" id="ARBA00022777"/>
    </source>
</evidence>
<dbReference type="OrthoDB" id="537915at2759"/>
<dbReference type="UniPathway" id="UPA00109">
    <property type="reaction ID" value="UER00182"/>
</dbReference>
<dbReference type="InParanoid" id="A0A1D2VDM0"/>
<keyword evidence="4" id="KW-0460">Magnesium</keyword>
<dbReference type="AlphaFoldDB" id="A0A1D2VDM0"/>
<comment type="catalytic activity">
    <reaction evidence="5">
        <text>beta-D-fructose 6-phosphate + ATP = beta-D-fructose 1,6-bisphosphate + ADP + H(+)</text>
        <dbReference type="Rhea" id="RHEA:16109"/>
        <dbReference type="ChEBI" id="CHEBI:15378"/>
        <dbReference type="ChEBI" id="CHEBI:30616"/>
        <dbReference type="ChEBI" id="CHEBI:32966"/>
        <dbReference type="ChEBI" id="CHEBI:57634"/>
        <dbReference type="ChEBI" id="CHEBI:456216"/>
        <dbReference type="EC" id="2.7.1.11"/>
    </reaction>
</comment>
<evidence type="ECO:0000256" key="4">
    <source>
        <dbReference type="ARBA" id="ARBA00022842"/>
    </source>
</evidence>
<evidence type="ECO:0000256" key="2">
    <source>
        <dbReference type="ARBA" id="ARBA00022723"/>
    </source>
</evidence>
<dbReference type="GO" id="GO:0042802">
    <property type="term" value="F:identical protein binding"/>
    <property type="evidence" value="ECO:0007669"/>
    <property type="project" value="TreeGrafter"/>
</dbReference>
<dbReference type="GO" id="GO:0048029">
    <property type="term" value="F:monosaccharide binding"/>
    <property type="evidence" value="ECO:0007669"/>
    <property type="project" value="TreeGrafter"/>
</dbReference>
<dbReference type="STRING" id="1344418.A0A1D2VDM0"/>
<evidence type="ECO:0000313" key="7">
    <source>
        <dbReference type="EMBL" id="ODV59682.1"/>
    </source>
</evidence>
<dbReference type="GO" id="GO:0030388">
    <property type="term" value="P:fructose 1,6-bisphosphate metabolic process"/>
    <property type="evidence" value="ECO:0007669"/>
    <property type="project" value="TreeGrafter"/>
</dbReference>
<dbReference type="GO" id="GO:0005524">
    <property type="term" value="F:ATP binding"/>
    <property type="evidence" value="ECO:0007669"/>
    <property type="project" value="TreeGrafter"/>
</dbReference>
<sequence length="143" mass="16065">MQSRDSGFIEHLNNFMSMNSPDHNNPTLPLEKSLNIPTITIGASAGGMNSATYSMAIYYMSRAHKPFAIYNVFTGLTRHESINALNWPAIINWNNASASELGTDRKVPEDSDISLIALIAYYSTRYKIDGLQEDLNLMFHYIN</sequence>
<accession>A0A1D2VDM0</accession>
<dbReference type="GO" id="GO:0003872">
    <property type="term" value="F:6-phosphofructokinase activity"/>
    <property type="evidence" value="ECO:0007669"/>
    <property type="project" value="UniProtKB-EC"/>
</dbReference>
<dbReference type="GO" id="GO:0016208">
    <property type="term" value="F:AMP binding"/>
    <property type="evidence" value="ECO:0007669"/>
    <property type="project" value="TreeGrafter"/>
</dbReference>
<organism evidence="7 8">
    <name type="scientific">Ascoidea rubescens DSM 1968</name>
    <dbReference type="NCBI Taxonomy" id="1344418"/>
    <lineage>
        <taxon>Eukaryota</taxon>
        <taxon>Fungi</taxon>
        <taxon>Dikarya</taxon>
        <taxon>Ascomycota</taxon>
        <taxon>Saccharomycotina</taxon>
        <taxon>Saccharomycetes</taxon>
        <taxon>Ascoideaceae</taxon>
        <taxon>Ascoidea</taxon>
    </lineage>
</organism>
<gene>
    <name evidence="7" type="ORF">ASCRUDRAFT_81959</name>
</gene>
<dbReference type="GO" id="GO:0005945">
    <property type="term" value="C:6-phosphofructokinase complex"/>
    <property type="evidence" value="ECO:0007669"/>
    <property type="project" value="TreeGrafter"/>
</dbReference>
<dbReference type="PANTHER" id="PTHR13697:SF4">
    <property type="entry name" value="ATP-DEPENDENT 6-PHOSPHOFRUCTOKINASE"/>
    <property type="match status" value="1"/>
</dbReference>
<keyword evidence="2" id="KW-0479">Metal-binding</keyword>
<dbReference type="GO" id="GO:0006002">
    <property type="term" value="P:fructose 6-phosphate metabolic process"/>
    <property type="evidence" value="ECO:0007669"/>
    <property type="project" value="TreeGrafter"/>
</dbReference>
<feature type="domain" description="Phosphofructokinase" evidence="6">
    <location>
        <begin position="36"/>
        <end position="131"/>
    </location>
</feature>
<dbReference type="Gene3D" id="3.40.50.450">
    <property type="match status" value="1"/>
</dbReference>
<dbReference type="SUPFAM" id="SSF53784">
    <property type="entry name" value="Phosphofructokinase"/>
    <property type="match status" value="1"/>
</dbReference>
<keyword evidence="8" id="KW-1185">Reference proteome</keyword>
<dbReference type="GeneID" id="30968317"/>
<dbReference type="GO" id="GO:0005739">
    <property type="term" value="C:mitochondrion"/>
    <property type="evidence" value="ECO:0007669"/>
    <property type="project" value="TreeGrafter"/>
</dbReference>
<dbReference type="InterPro" id="IPR035966">
    <property type="entry name" value="PKF_sf"/>
</dbReference>
<dbReference type="GO" id="GO:0046872">
    <property type="term" value="F:metal ion binding"/>
    <property type="evidence" value="ECO:0007669"/>
    <property type="project" value="UniProtKB-KW"/>
</dbReference>
<keyword evidence="3" id="KW-0418">Kinase</keyword>
<evidence type="ECO:0000259" key="6">
    <source>
        <dbReference type="Pfam" id="PF00365"/>
    </source>
</evidence>
<dbReference type="EMBL" id="KV454485">
    <property type="protein sequence ID" value="ODV59682.1"/>
    <property type="molecule type" value="Genomic_DNA"/>
</dbReference>
<evidence type="ECO:0000313" key="8">
    <source>
        <dbReference type="Proteomes" id="UP000095038"/>
    </source>
</evidence>
<dbReference type="Proteomes" id="UP000095038">
    <property type="component" value="Unassembled WGS sequence"/>
</dbReference>